<keyword evidence="1" id="KW-0812">Transmembrane</keyword>
<sequence>MKKTEIEFFLDSIDTEEKLRLIDSFMESIKYTEKIVQETTKWLAILVFLYYLLTNRFLEGFEIFGAKLSRFEFVEKYFPFGVSCLIFLYTIATIHKAKCIKNYEILFSKIYIKEKDFLKYVPYLTRIVLPFGFYRELENNENSGCLKQFINFMYFSPLLIIQLLPYFFMYDSLKELYFQYWAEPYIKLIFFSSLTFILAAWIKFIEFIVKGVNETLEIKY</sequence>
<feature type="transmembrane region" description="Helical" evidence="1">
    <location>
        <begin position="149"/>
        <end position="168"/>
    </location>
</feature>
<keyword evidence="3" id="KW-1185">Reference proteome</keyword>
<evidence type="ECO:0000313" key="2">
    <source>
        <dbReference type="EMBL" id="REG82023.1"/>
    </source>
</evidence>
<proteinExistence type="predicted"/>
<gene>
    <name evidence="2" type="ORF">C8N25_12312</name>
</gene>
<comment type="caution">
    <text evidence="2">The sequence shown here is derived from an EMBL/GenBank/DDBJ whole genome shotgun (WGS) entry which is preliminary data.</text>
</comment>
<dbReference type="EMBL" id="QUNF01000023">
    <property type="protein sequence ID" value="REG82023.1"/>
    <property type="molecule type" value="Genomic_DNA"/>
</dbReference>
<dbReference type="Proteomes" id="UP000256405">
    <property type="component" value="Unassembled WGS sequence"/>
</dbReference>
<reference evidence="2 3" key="1">
    <citation type="submission" date="2018-08" db="EMBL/GenBank/DDBJ databases">
        <title>Genomic Encyclopedia of Archaeal and Bacterial Type Strains, Phase II (KMG-II): from individual species to whole genera.</title>
        <authorList>
            <person name="Goeker M."/>
        </authorList>
    </citation>
    <scope>NUCLEOTIDE SEQUENCE [LARGE SCALE GENOMIC DNA]</scope>
    <source>
        <strain evidence="2 3">DSM 15986</strain>
    </source>
</reference>
<keyword evidence="1" id="KW-1133">Transmembrane helix</keyword>
<keyword evidence="1" id="KW-0472">Membrane</keyword>
<feature type="transmembrane region" description="Helical" evidence="1">
    <location>
        <begin position="77"/>
        <end position="94"/>
    </location>
</feature>
<evidence type="ECO:0000313" key="3">
    <source>
        <dbReference type="Proteomes" id="UP000256405"/>
    </source>
</evidence>
<dbReference type="AlphaFoldDB" id="A0A3E0DH22"/>
<evidence type="ECO:0000256" key="1">
    <source>
        <dbReference type="SAM" id="Phobius"/>
    </source>
</evidence>
<accession>A0A3E0DH22</accession>
<protein>
    <submittedName>
        <fullName evidence="2">Uncharacterized protein</fullName>
    </submittedName>
</protein>
<feature type="transmembrane region" description="Helical" evidence="1">
    <location>
        <begin position="188"/>
        <end position="209"/>
    </location>
</feature>
<organism evidence="2 3">
    <name type="scientific">Algoriphagus antarcticus</name>
    <dbReference type="NCBI Taxonomy" id="238540"/>
    <lineage>
        <taxon>Bacteria</taxon>
        <taxon>Pseudomonadati</taxon>
        <taxon>Bacteroidota</taxon>
        <taxon>Cytophagia</taxon>
        <taxon>Cytophagales</taxon>
        <taxon>Cyclobacteriaceae</taxon>
        <taxon>Algoriphagus</taxon>
    </lineage>
</organism>
<name>A0A3E0DH22_9BACT</name>
<feature type="transmembrane region" description="Helical" evidence="1">
    <location>
        <begin position="40"/>
        <end position="57"/>
    </location>
</feature>
<dbReference type="RefSeq" id="WP_086542656.1">
    <property type="nucleotide sequence ID" value="NZ_MSSW01000051.1"/>
</dbReference>